<accession>A0ABW8TGY4</accession>
<evidence type="ECO:0000259" key="2">
    <source>
        <dbReference type="PROSITE" id="PS51704"/>
    </source>
</evidence>
<keyword evidence="1" id="KW-1133">Transmembrane helix</keyword>
<dbReference type="SUPFAM" id="SSF51695">
    <property type="entry name" value="PLC-like phosphodiesterases"/>
    <property type="match status" value="1"/>
</dbReference>
<sequence>MINKIFKRFKPAYVIIAAFICITFLYTTDKNITIKAKQGNKHMESSYKYLDNDLKARRIKIIAHRATYFSEPENSLNAINDSIRHKVDYAEIDVQETRDGVVVLMHDKNLKRLTGLDSEVSNLNFNQIEKLNIASRYPSGHKREKIPTLNEAIKRSKGKLKLIIEIKPYGNTNDLTRRVVEIINKNKFVKQCLVHSMSYRILLEVKQLNPKIKTGYIVYRPMTNLTALNVDFYSVEQRAVTKNLVMQIHKLHRNIYSWTVDKPMYMDNMLKLHVDGIITDKPSILMDAKKSIHL</sequence>
<feature type="transmembrane region" description="Helical" evidence="1">
    <location>
        <begin position="12"/>
        <end position="28"/>
    </location>
</feature>
<dbReference type="CDD" id="cd08579">
    <property type="entry name" value="GDPD_memb_like"/>
    <property type="match status" value="1"/>
</dbReference>
<evidence type="ECO:0000256" key="1">
    <source>
        <dbReference type="SAM" id="Phobius"/>
    </source>
</evidence>
<dbReference type="Gene3D" id="3.20.20.190">
    <property type="entry name" value="Phosphatidylinositol (PI) phosphodiesterase"/>
    <property type="match status" value="1"/>
</dbReference>
<keyword evidence="1" id="KW-0472">Membrane</keyword>
<protein>
    <submittedName>
        <fullName evidence="3">Glycerophosphodiester phosphodiesterase</fullName>
    </submittedName>
</protein>
<comment type="caution">
    <text evidence="3">The sequence shown here is derived from an EMBL/GenBank/DDBJ whole genome shotgun (WGS) entry which is preliminary data.</text>
</comment>
<keyword evidence="1" id="KW-0812">Transmembrane</keyword>
<evidence type="ECO:0000313" key="4">
    <source>
        <dbReference type="Proteomes" id="UP001623592"/>
    </source>
</evidence>
<dbReference type="PANTHER" id="PTHR46211:SF8">
    <property type="entry name" value="PHOSPHODIESTERASE"/>
    <property type="match status" value="1"/>
</dbReference>
<name>A0ABW8TGY4_9CLOT</name>
<reference evidence="3 4" key="1">
    <citation type="submission" date="2024-11" db="EMBL/GenBank/DDBJ databases">
        <authorList>
            <person name="Heng Y.C."/>
            <person name="Lim A.C.H."/>
            <person name="Lee J.K.Y."/>
            <person name="Kittelmann S."/>
        </authorList>
    </citation>
    <scope>NUCLEOTIDE SEQUENCE [LARGE SCALE GENOMIC DNA]</scope>
    <source>
        <strain evidence="3 4">WILCCON 0114</strain>
    </source>
</reference>
<gene>
    <name evidence="3" type="ORF">ACJDT4_07090</name>
</gene>
<dbReference type="PANTHER" id="PTHR46211">
    <property type="entry name" value="GLYCEROPHOSPHORYL DIESTER PHOSPHODIESTERASE"/>
    <property type="match status" value="1"/>
</dbReference>
<dbReference type="Proteomes" id="UP001623592">
    <property type="component" value="Unassembled WGS sequence"/>
</dbReference>
<dbReference type="EMBL" id="JBJIAA010000005">
    <property type="protein sequence ID" value="MFL0250184.1"/>
    <property type="molecule type" value="Genomic_DNA"/>
</dbReference>
<dbReference type="RefSeq" id="WP_406786851.1">
    <property type="nucleotide sequence ID" value="NZ_JBJIAA010000005.1"/>
</dbReference>
<organism evidence="3 4">
    <name type="scientific">Clostridium neuense</name>
    <dbReference type="NCBI Taxonomy" id="1728934"/>
    <lineage>
        <taxon>Bacteria</taxon>
        <taxon>Bacillati</taxon>
        <taxon>Bacillota</taxon>
        <taxon>Clostridia</taxon>
        <taxon>Eubacteriales</taxon>
        <taxon>Clostridiaceae</taxon>
        <taxon>Clostridium</taxon>
    </lineage>
</organism>
<dbReference type="Pfam" id="PF03009">
    <property type="entry name" value="GDPD"/>
    <property type="match status" value="1"/>
</dbReference>
<dbReference type="InterPro" id="IPR030395">
    <property type="entry name" value="GP_PDE_dom"/>
</dbReference>
<proteinExistence type="predicted"/>
<keyword evidence="4" id="KW-1185">Reference proteome</keyword>
<feature type="domain" description="GP-PDE" evidence="2">
    <location>
        <begin position="59"/>
        <end position="289"/>
    </location>
</feature>
<dbReference type="PROSITE" id="PS51704">
    <property type="entry name" value="GP_PDE"/>
    <property type="match status" value="1"/>
</dbReference>
<dbReference type="InterPro" id="IPR017946">
    <property type="entry name" value="PLC-like_Pdiesterase_TIM-brl"/>
</dbReference>
<evidence type="ECO:0000313" key="3">
    <source>
        <dbReference type="EMBL" id="MFL0250184.1"/>
    </source>
</evidence>